<dbReference type="RefSeq" id="WP_179490796.1">
    <property type="nucleotide sequence ID" value="NZ_JACCCW010000002.1"/>
</dbReference>
<sequence length="83" mass="9300">MAYASLVLEESLRNGFESIAAFDLAEDGNDIEPKVPDMLGSLTQTQGIDTFRCRIENVDPLDPGVLEVLWCELYVLQILERLV</sequence>
<comment type="caution">
    <text evidence="1">The sequence shown here is derived from an EMBL/GenBank/DDBJ whole genome shotgun (WGS) entry which is preliminary data.</text>
</comment>
<reference evidence="1 2" key="1">
    <citation type="submission" date="2020-07" db="EMBL/GenBank/DDBJ databases">
        <title>Genomic Encyclopedia of Type Strains, Phase IV (KMG-V): Genome sequencing to study the core and pangenomes of soil and plant-associated prokaryotes.</title>
        <authorList>
            <person name="Whitman W."/>
        </authorList>
    </citation>
    <scope>NUCLEOTIDE SEQUENCE [LARGE SCALE GENOMIC DNA]</scope>
    <source>
        <strain evidence="1 2">X4EP2</strain>
    </source>
</reference>
<evidence type="ECO:0000313" key="1">
    <source>
        <dbReference type="EMBL" id="NYF79857.1"/>
    </source>
</evidence>
<dbReference type="Proteomes" id="UP000589520">
    <property type="component" value="Unassembled WGS sequence"/>
</dbReference>
<gene>
    <name evidence="1" type="ORF">HDF17_002177</name>
</gene>
<proteinExistence type="predicted"/>
<dbReference type="EMBL" id="JACCCW010000002">
    <property type="protein sequence ID" value="NYF79857.1"/>
    <property type="molecule type" value="Genomic_DNA"/>
</dbReference>
<protein>
    <submittedName>
        <fullName evidence="1">Uncharacterized protein</fullName>
    </submittedName>
</protein>
<name>A0A7Y9TL71_9BACT</name>
<dbReference type="AlphaFoldDB" id="A0A7Y9TL71"/>
<keyword evidence="2" id="KW-1185">Reference proteome</keyword>
<organism evidence="1 2">
    <name type="scientific">Granulicella arctica</name>
    <dbReference type="NCBI Taxonomy" id="940613"/>
    <lineage>
        <taxon>Bacteria</taxon>
        <taxon>Pseudomonadati</taxon>
        <taxon>Acidobacteriota</taxon>
        <taxon>Terriglobia</taxon>
        <taxon>Terriglobales</taxon>
        <taxon>Acidobacteriaceae</taxon>
        <taxon>Granulicella</taxon>
    </lineage>
</organism>
<evidence type="ECO:0000313" key="2">
    <source>
        <dbReference type="Proteomes" id="UP000589520"/>
    </source>
</evidence>
<accession>A0A7Y9TL71</accession>